<keyword evidence="2" id="KW-1185">Reference proteome</keyword>
<protein>
    <submittedName>
        <fullName evidence="1">Uncharacterized protein</fullName>
    </submittedName>
</protein>
<organism evidence="1 2">
    <name type="scientific">Phlebia brevispora</name>
    <dbReference type="NCBI Taxonomy" id="194682"/>
    <lineage>
        <taxon>Eukaryota</taxon>
        <taxon>Fungi</taxon>
        <taxon>Dikarya</taxon>
        <taxon>Basidiomycota</taxon>
        <taxon>Agaricomycotina</taxon>
        <taxon>Agaricomycetes</taxon>
        <taxon>Polyporales</taxon>
        <taxon>Meruliaceae</taxon>
        <taxon>Phlebia</taxon>
    </lineage>
</organism>
<name>A0ACC1S929_9APHY</name>
<dbReference type="EMBL" id="JANHOG010001588">
    <property type="protein sequence ID" value="KAJ3534695.1"/>
    <property type="molecule type" value="Genomic_DNA"/>
</dbReference>
<reference evidence="1" key="1">
    <citation type="submission" date="2022-07" db="EMBL/GenBank/DDBJ databases">
        <title>Genome Sequence of Phlebia brevispora.</title>
        <authorList>
            <person name="Buettner E."/>
        </authorList>
    </citation>
    <scope>NUCLEOTIDE SEQUENCE</scope>
    <source>
        <strain evidence="1">MPL23</strain>
    </source>
</reference>
<sequence>MTATVTATTIEIDSGEGEESCPLTWAQEANAVACSTVFDFAGEVPEVCEGAYFSNAVTAIDTQIAKQGLRLAAWLNMLFDGTAL</sequence>
<evidence type="ECO:0000313" key="2">
    <source>
        <dbReference type="Proteomes" id="UP001148662"/>
    </source>
</evidence>
<evidence type="ECO:0000313" key="1">
    <source>
        <dbReference type="EMBL" id="KAJ3534695.1"/>
    </source>
</evidence>
<proteinExistence type="predicted"/>
<gene>
    <name evidence="1" type="ORF">NM688_g7098</name>
</gene>
<comment type="caution">
    <text evidence="1">The sequence shown here is derived from an EMBL/GenBank/DDBJ whole genome shotgun (WGS) entry which is preliminary data.</text>
</comment>
<accession>A0ACC1S929</accession>
<dbReference type="Proteomes" id="UP001148662">
    <property type="component" value="Unassembled WGS sequence"/>
</dbReference>